<name>A0ABW0FG20_9MICO</name>
<organism evidence="4 5">
    <name type="scientific">Brachybacterium tyrofermentans</name>
    <dbReference type="NCBI Taxonomy" id="47848"/>
    <lineage>
        <taxon>Bacteria</taxon>
        <taxon>Bacillati</taxon>
        <taxon>Actinomycetota</taxon>
        <taxon>Actinomycetes</taxon>
        <taxon>Micrococcales</taxon>
        <taxon>Dermabacteraceae</taxon>
        <taxon>Brachybacterium</taxon>
    </lineage>
</organism>
<proteinExistence type="inferred from homology"/>
<dbReference type="InterPro" id="IPR036388">
    <property type="entry name" value="WH-like_DNA-bd_sf"/>
</dbReference>
<dbReference type="InterPro" id="IPR000600">
    <property type="entry name" value="ROK"/>
</dbReference>
<reference evidence="5" key="1">
    <citation type="journal article" date="2019" name="Int. J. Syst. Evol. Microbiol.">
        <title>The Global Catalogue of Microorganisms (GCM) 10K type strain sequencing project: providing services to taxonomists for standard genome sequencing and annotation.</title>
        <authorList>
            <consortium name="The Broad Institute Genomics Platform"/>
            <consortium name="The Broad Institute Genome Sequencing Center for Infectious Disease"/>
            <person name="Wu L."/>
            <person name="Ma J."/>
        </authorList>
    </citation>
    <scope>NUCLEOTIDE SEQUENCE [LARGE SCALE GENOMIC DNA]</scope>
    <source>
        <strain evidence="5">CGMCC 1.16455</strain>
    </source>
</reference>
<dbReference type="Pfam" id="PF09339">
    <property type="entry name" value="HTH_IclR"/>
    <property type="match status" value="1"/>
</dbReference>
<dbReference type="Proteomes" id="UP001595937">
    <property type="component" value="Unassembled WGS sequence"/>
</dbReference>
<dbReference type="EMBL" id="JBHSLN010000025">
    <property type="protein sequence ID" value="MFC5298337.1"/>
    <property type="molecule type" value="Genomic_DNA"/>
</dbReference>
<evidence type="ECO:0000313" key="4">
    <source>
        <dbReference type="EMBL" id="MFC5298337.1"/>
    </source>
</evidence>
<accession>A0ABW0FG20</accession>
<feature type="compositionally biased region" description="Low complexity" evidence="2">
    <location>
        <begin position="397"/>
        <end position="413"/>
    </location>
</feature>
<dbReference type="CDD" id="cd23763">
    <property type="entry name" value="ASKHA_ATPase_ROK"/>
    <property type="match status" value="1"/>
</dbReference>
<evidence type="ECO:0000313" key="5">
    <source>
        <dbReference type="Proteomes" id="UP001595937"/>
    </source>
</evidence>
<comment type="similarity">
    <text evidence="1">Belongs to the ROK (NagC/XylR) family.</text>
</comment>
<dbReference type="SUPFAM" id="SSF46785">
    <property type="entry name" value="Winged helix' DNA-binding domain"/>
    <property type="match status" value="1"/>
</dbReference>
<dbReference type="SUPFAM" id="SSF53067">
    <property type="entry name" value="Actin-like ATPase domain"/>
    <property type="match status" value="1"/>
</dbReference>
<evidence type="ECO:0000256" key="1">
    <source>
        <dbReference type="ARBA" id="ARBA00006479"/>
    </source>
</evidence>
<evidence type="ECO:0000259" key="3">
    <source>
        <dbReference type="Pfam" id="PF09339"/>
    </source>
</evidence>
<keyword evidence="5" id="KW-1185">Reference proteome</keyword>
<sequence>MSAIEGSSSGVRQANARDCVLALRAAAGPLSVAELAARTALSRPTVDSVLQDLTASGTTVLAATNVARAGQPGRPARRFALDPSARSVAGVDLGERSVTCVVTDAAGAELARATVPMEGGEPVQAIEHALRETGAAPAAIGVAVPGIVGADGRVAQSLALPGLVGRDLTHELENLLEADVVVENDIKLAALAERHLGPPAESIAYVQIGHRISVALIVGGTILQGSHRLAGELGSQRGMRWTSTSRRGRLTWSTGDTARPLLERAAAGDSAAQQEIAAFCEEIAPRIATVLLTIDPELVVVGGGLSREGETLLGPLRRSLHRLLMTPERPEVVAARLTTDGSLTGALGRAFEHGSARIAGVPGVPAPWSAFLSASASPGVELSGPAPSAADLSVADESPSNESPGEESVATSS</sequence>
<dbReference type="Gene3D" id="3.30.420.40">
    <property type="match status" value="2"/>
</dbReference>
<dbReference type="Gene3D" id="1.10.10.10">
    <property type="entry name" value="Winged helix-like DNA-binding domain superfamily/Winged helix DNA-binding domain"/>
    <property type="match status" value="1"/>
</dbReference>
<dbReference type="RefSeq" id="WP_193117730.1">
    <property type="nucleotide sequence ID" value="NZ_JABUXW010000012.1"/>
</dbReference>
<dbReference type="InterPro" id="IPR005471">
    <property type="entry name" value="Tscrpt_reg_IclR_N"/>
</dbReference>
<dbReference type="PANTHER" id="PTHR18964:SF149">
    <property type="entry name" value="BIFUNCTIONAL UDP-N-ACETYLGLUCOSAMINE 2-EPIMERASE_N-ACETYLMANNOSAMINE KINASE"/>
    <property type="match status" value="1"/>
</dbReference>
<evidence type="ECO:0000256" key="2">
    <source>
        <dbReference type="SAM" id="MobiDB-lite"/>
    </source>
</evidence>
<dbReference type="InterPro" id="IPR043129">
    <property type="entry name" value="ATPase_NBD"/>
</dbReference>
<comment type="caution">
    <text evidence="4">The sequence shown here is derived from an EMBL/GenBank/DDBJ whole genome shotgun (WGS) entry which is preliminary data.</text>
</comment>
<dbReference type="InterPro" id="IPR036390">
    <property type="entry name" value="WH_DNA-bd_sf"/>
</dbReference>
<dbReference type="PANTHER" id="PTHR18964">
    <property type="entry name" value="ROK (REPRESSOR, ORF, KINASE) FAMILY"/>
    <property type="match status" value="1"/>
</dbReference>
<feature type="domain" description="HTH iclR-type" evidence="3">
    <location>
        <begin position="22"/>
        <end position="57"/>
    </location>
</feature>
<dbReference type="Pfam" id="PF00480">
    <property type="entry name" value="ROK"/>
    <property type="match status" value="2"/>
</dbReference>
<feature type="region of interest" description="Disordered" evidence="2">
    <location>
        <begin position="376"/>
        <end position="413"/>
    </location>
</feature>
<gene>
    <name evidence="4" type="ORF">ACFPK8_12515</name>
</gene>
<protein>
    <submittedName>
        <fullName evidence="4">ROK family protein</fullName>
    </submittedName>
</protein>